<organism evidence="1 2">
    <name type="scientific">Chitinophaga lutea</name>
    <dbReference type="NCBI Taxonomy" id="2488634"/>
    <lineage>
        <taxon>Bacteria</taxon>
        <taxon>Pseudomonadati</taxon>
        <taxon>Bacteroidota</taxon>
        <taxon>Chitinophagia</taxon>
        <taxon>Chitinophagales</taxon>
        <taxon>Chitinophagaceae</taxon>
        <taxon>Chitinophaga</taxon>
    </lineage>
</organism>
<gene>
    <name evidence="1" type="ORF">EGT74_26765</name>
</gene>
<name>A0A3N4PNR0_9BACT</name>
<dbReference type="RefSeq" id="WP_123849606.1">
    <property type="nucleotide sequence ID" value="NZ_RPDH01000003.1"/>
</dbReference>
<reference evidence="1 2" key="1">
    <citation type="submission" date="2018-11" db="EMBL/GenBank/DDBJ databases">
        <title>Chitinophaga lutea sp.nov., isolate from arsenic contaminated soil.</title>
        <authorList>
            <person name="Zong Y."/>
        </authorList>
    </citation>
    <scope>NUCLEOTIDE SEQUENCE [LARGE SCALE GENOMIC DNA]</scope>
    <source>
        <strain evidence="1 2">ZY74</strain>
    </source>
</reference>
<proteinExistence type="predicted"/>
<dbReference type="AlphaFoldDB" id="A0A3N4PNR0"/>
<keyword evidence="2" id="KW-1185">Reference proteome</keyword>
<accession>A0A3N4PNR0</accession>
<dbReference type="OrthoDB" id="679198at2"/>
<sequence>MRTEQFQINVNYDGKDLQLPVKIAKEGLYYAISVEVDGAEIYFSHDGRHGLRPLCHREDFDPQFLYLLGKEIEHQS</sequence>
<comment type="caution">
    <text evidence="1">The sequence shown here is derived from an EMBL/GenBank/DDBJ whole genome shotgun (WGS) entry which is preliminary data.</text>
</comment>
<evidence type="ECO:0000313" key="2">
    <source>
        <dbReference type="Proteomes" id="UP000278351"/>
    </source>
</evidence>
<protein>
    <submittedName>
        <fullName evidence="1">Uncharacterized protein</fullName>
    </submittedName>
</protein>
<dbReference type="Proteomes" id="UP000278351">
    <property type="component" value="Unassembled WGS sequence"/>
</dbReference>
<dbReference type="EMBL" id="RPDH01000003">
    <property type="protein sequence ID" value="RPE05957.1"/>
    <property type="molecule type" value="Genomic_DNA"/>
</dbReference>
<evidence type="ECO:0000313" key="1">
    <source>
        <dbReference type="EMBL" id="RPE05957.1"/>
    </source>
</evidence>